<dbReference type="SUPFAM" id="SSF48726">
    <property type="entry name" value="Immunoglobulin"/>
    <property type="match status" value="2"/>
</dbReference>
<dbReference type="InterPro" id="IPR013106">
    <property type="entry name" value="Ig_V-set"/>
</dbReference>
<evidence type="ECO:0000313" key="14">
    <source>
        <dbReference type="EMBL" id="KAJ8044774.1"/>
    </source>
</evidence>
<keyword evidence="9" id="KW-0325">Glycoprotein</keyword>
<evidence type="ECO:0000256" key="12">
    <source>
        <dbReference type="SAM" id="Phobius"/>
    </source>
</evidence>
<dbReference type="InterPro" id="IPR036179">
    <property type="entry name" value="Ig-like_dom_sf"/>
</dbReference>
<proteinExistence type="predicted"/>
<keyword evidence="4" id="KW-0732">Signal</keyword>
<dbReference type="PROSITE" id="PS50835">
    <property type="entry name" value="IG_LIKE"/>
    <property type="match status" value="1"/>
</dbReference>
<evidence type="ECO:0000256" key="10">
    <source>
        <dbReference type="ARBA" id="ARBA00023319"/>
    </source>
</evidence>
<keyword evidence="15" id="KW-1185">Reference proteome</keyword>
<dbReference type="PANTHER" id="PTHR25466:SF9">
    <property type="entry name" value="FIBRONECTIN TYPE-III DOMAIN-CONTAINING PROTEIN"/>
    <property type="match status" value="1"/>
</dbReference>
<protein>
    <recommendedName>
        <fullName evidence="13">Ig-like domain-containing protein</fullName>
    </recommendedName>
</protein>
<dbReference type="InterPro" id="IPR003599">
    <property type="entry name" value="Ig_sub"/>
</dbReference>
<dbReference type="Proteomes" id="UP001152320">
    <property type="component" value="Chromosome 3"/>
</dbReference>
<name>A0A9Q1HFR2_HOLLE</name>
<evidence type="ECO:0000313" key="15">
    <source>
        <dbReference type="Proteomes" id="UP001152320"/>
    </source>
</evidence>
<evidence type="ECO:0000256" key="6">
    <source>
        <dbReference type="ARBA" id="ARBA00023136"/>
    </source>
</evidence>
<keyword evidence="10" id="KW-0393">Immunoglobulin domain</keyword>
<keyword evidence="5 12" id="KW-1133">Transmembrane helix</keyword>
<dbReference type="GO" id="GO:0009897">
    <property type="term" value="C:external side of plasma membrane"/>
    <property type="evidence" value="ECO:0007669"/>
    <property type="project" value="TreeGrafter"/>
</dbReference>
<dbReference type="OrthoDB" id="152385at2759"/>
<dbReference type="Pfam" id="PF07686">
    <property type="entry name" value="V-set"/>
    <property type="match status" value="1"/>
</dbReference>
<organism evidence="14 15">
    <name type="scientific">Holothuria leucospilota</name>
    <name type="common">Black long sea cucumber</name>
    <name type="synonym">Mertensiothuria leucospilota</name>
    <dbReference type="NCBI Taxonomy" id="206669"/>
    <lineage>
        <taxon>Eukaryota</taxon>
        <taxon>Metazoa</taxon>
        <taxon>Echinodermata</taxon>
        <taxon>Eleutherozoa</taxon>
        <taxon>Echinozoa</taxon>
        <taxon>Holothuroidea</taxon>
        <taxon>Aspidochirotacea</taxon>
        <taxon>Aspidochirotida</taxon>
        <taxon>Holothuriidae</taxon>
        <taxon>Holothuria</taxon>
    </lineage>
</organism>
<feature type="transmembrane region" description="Helical" evidence="12">
    <location>
        <begin position="499"/>
        <end position="518"/>
    </location>
</feature>
<dbReference type="InterPro" id="IPR051713">
    <property type="entry name" value="T-cell_Activation_Regulation"/>
</dbReference>
<dbReference type="EMBL" id="JAIZAY010000003">
    <property type="protein sequence ID" value="KAJ8044774.1"/>
    <property type="molecule type" value="Genomic_DNA"/>
</dbReference>
<keyword evidence="7" id="KW-1015">Disulfide bond</keyword>
<dbReference type="Gene3D" id="2.60.40.10">
    <property type="entry name" value="Immunoglobulins"/>
    <property type="match status" value="2"/>
</dbReference>
<evidence type="ECO:0000256" key="5">
    <source>
        <dbReference type="ARBA" id="ARBA00022989"/>
    </source>
</evidence>
<accession>A0A9Q1HFR2</accession>
<evidence type="ECO:0000256" key="4">
    <source>
        <dbReference type="ARBA" id="ARBA00022729"/>
    </source>
</evidence>
<dbReference type="AlphaFoldDB" id="A0A9Q1HFR2"/>
<comment type="caution">
    <text evidence="14">The sequence shown here is derived from an EMBL/GenBank/DDBJ whole genome shotgun (WGS) entry which is preliminary data.</text>
</comment>
<sequence>MVRQARIEFGFKVFAVCLVTYAILNSYTVLGSLRCEREQVSLIGQEKVLHCTITGRYYGVYWYIGESRDSIIRYINGHKAGSEYQRGKLDIASNGSMIIKNVSVKDEGTYRVMVVWKEGGDDNAYVHLTVIVSSSRDTPEINLCNATSESCRLCVYQSVFLECSMDGRPPVDLKWLNASSEIPQDFQNSTESSPLATFISISKVKVPLGHLEIKEITCVPSGLAVTLPDKTVKNASILLISPSDPYVSHKETHYLPVSNLSKVIGQNNSKTVAWIKQTSAVDYSFEIPTCKALDWSENGKLNLQLNSDFEGIYTQVVKKDGNTFMRNVYEIRKAMAPKQLHFIEECLSQDPQNCIIYVNGTGTLNCSVTDSRPAAAVTWKVAQSGPEITQLDSINSCEHGMRKCKTSVKITFRFTNTKVDVGEFKCLVSGPWNKGALSSSVKVINNLSLSSPSSTWFMSTGFISTSTHLTRTTTQDTGPGNQLLTTTQSADKNAGKAKTAAIVVPCVTIVILSFVFLIRYKSKSGSWNVFMLFTRKKCHDEDLSLHKNGYPNSSKKGEENKVNVLEGETNVASTS</sequence>
<comment type="subcellular location">
    <subcellularLocation>
        <location evidence="1">Cell membrane</location>
        <topology evidence="1">Single-pass type I membrane protein</topology>
    </subcellularLocation>
</comment>
<gene>
    <name evidence="14" type="ORF">HOLleu_07623</name>
</gene>
<dbReference type="InterPro" id="IPR007110">
    <property type="entry name" value="Ig-like_dom"/>
</dbReference>
<keyword evidence="8" id="KW-0675">Receptor</keyword>
<evidence type="ECO:0000259" key="13">
    <source>
        <dbReference type="PROSITE" id="PS50835"/>
    </source>
</evidence>
<keyword evidence="6 12" id="KW-0472">Membrane</keyword>
<feature type="domain" description="Ig-like" evidence="13">
    <location>
        <begin position="337"/>
        <end position="444"/>
    </location>
</feature>
<evidence type="ECO:0000256" key="3">
    <source>
        <dbReference type="ARBA" id="ARBA00022692"/>
    </source>
</evidence>
<keyword evidence="3 12" id="KW-0812">Transmembrane</keyword>
<dbReference type="GO" id="GO:0006955">
    <property type="term" value="P:immune response"/>
    <property type="evidence" value="ECO:0007669"/>
    <property type="project" value="TreeGrafter"/>
</dbReference>
<dbReference type="GO" id="GO:0071222">
    <property type="term" value="P:cellular response to lipopolysaccharide"/>
    <property type="evidence" value="ECO:0007669"/>
    <property type="project" value="TreeGrafter"/>
</dbReference>
<evidence type="ECO:0000256" key="1">
    <source>
        <dbReference type="ARBA" id="ARBA00004251"/>
    </source>
</evidence>
<keyword evidence="2" id="KW-1003">Cell membrane</keyword>
<dbReference type="GO" id="GO:0007166">
    <property type="term" value="P:cell surface receptor signaling pathway"/>
    <property type="evidence" value="ECO:0007669"/>
    <property type="project" value="TreeGrafter"/>
</dbReference>
<feature type="region of interest" description="Disordered" evidence="11">
    <location>
        <begin position="547"/>
        <end position="575"/>
    </location>
</feature>
<evidence type="ECO:0000256" key="7">
    <source>
        <dbReference type="ARBA" id="ARBA00023157"/>
    </source>
</evidence>
<evidence type="ECO:0000256" key="8">
    <source>
        <dbReference type="ARBA" id="ARBA00023170"/>
    </source>
</evidence>
<dbReference type="PANTHER" id="PTHR25466">
    <property type="entry name" value="T-LYMPHOCYTE ACTIVATION ANTIGEN"/>
    <property type="match status" value="1"/>
</dbReference>
<evidence type="ECO:0000256" key="9">
    <source>
        <dbReference type="ARBA" id="ARBA00023180"/>
    </source>
</evidence>
<reference evidence="14" key="1">
    <citation type="submission" date="2021-10" db="EMBL/GenBank/DDBJ databases">
        <title>Tropical sea cucumber genome reveals ecological adaptation and Cuvierian tubules defense mechanism.</title>
        <authorList>
            <person name="Chen T."/>
        </authorList>
    </citation>
    <scope>NUCLEOTIDE SEQUENCE</scope>
    <source>
        <strain evidence="14">Nanhai2018</strain>
        <tissue evidence="14">Muscle</tissue>
    </source>
</reference>
<dbReference type="SMART" id="SM00409">
    <property type="entry name" value="IG"/>
    <property type="match status" value="2"/>
</dbReference>
<evidence type="ECO:0000256" key="2">
    <source>
        <dbReference type="ARBA" id="ARBA00022475"/>
    </source>
</evidence>
<evidence type="ECO:0000256" key="11">
    <source>
        <dbReference type="SAM" id="MobiDB-lite"/>
    </source>
</evidence>
<dbReference type="InterPro" id="IPR013783">
    <property type="entry name" value="Ig-like_fold"/>
</dbReference>